<dbReference type="EMBL" id="ABVR01000037">
    <property type="protein sequence ID" value="EEG90676.1"/>
    <property type="molecule type" value="Genomic_DNA"/>
</dbReference>
<evidence type="ECO:0000313" key="1">
    <source>
        <dbReference type="EMBL" id="EEG90676.1"/>
    </source>
</evidence>
<dbReference type="HOGENOM" id="CLU_3182498_0_0_9"/>
<reference evidence="1 2" key="2">
    <citation type="submission" date="2009-03" db="EMBL/GenBank/DDBJ databases">
        <title>Draft genome sequence of Coprococcus comes (ATCC 27758).</title>
        <authorList>
            <person name="Sudarsanam P."/>
            <person name="Ley R."/>
            <person name="Guruge J."/>
            <person name="Turnbaugh P.J."/>
            <person name="Mahowald M."/>
            <person name="Liep D."/>
            <person name="Gordon J."/>
        </authorList>
    </citation>
    <scope>NUCLEOTIDE SEQUENCE [LARGE SCALE GENOMIC DNA]</scope>
    <source>
        <strain evidence="1 2">ATCC 27758</strain>
    </source>
</reference>
<sequence>MGKEGKRILGVIGQFAWSEENAEELASEYDNYVRILQYYKKTRLGE</sequence>
<protein>
    <submittedName>
        <fullName evidence="1">Uncharacterized protein</fullName>
    </submittedName>
</protein>
<reference evidence="1 2" key="1">
    <citation type="submission" date="2009-02" db="EMBL/GenBank/DDBJ databases">
        <authorList>
            <person name="Fulton L."/>
            <person name="Clifton S."/>
            <person name="Fulton B."/>
            <person name="Xu J."/>
            <person name="Minx P."/>
            <person name="Pepin K.H."/>
            <person name="Johnson M."/>
            <person name="Bhonagiri V."/>
            <person name="Nash W.E."/>
            <person name="Mardis E.R."/>
            <person name="Wilson R.K."/>
        </authorList>
    </citation>
    <scope>NUCLEOTIDE SEQUENCE [LARGE SCALE GENOMIC DNA]</scope>
    <source>
        <strain evidence="1 2">ATCC 27758</strain>
    </source>
</reference>
<comment type="caution">
    <text evidence="1">The sequence shown here is derived from an EMBL/GenBank/DDBJ whole genome shotgun (WGS) entry which is preliminary data.</text>
</comment>
<gene>
    <name evidence="1" type="ORF">COPCOM_00904</name>
</gene>
<accession>C0B6Y3</accession>
<evidence type="ECO:0000313" key="2">
    <source>
        <dbReference type="Proteomes" id="UP000003793"/>
    </source>
</evidence>
<name>C0B6Y3_9FIRM</name>
<proteinExistence type="predicted"/>
<organism evidence="1 2">
    <name type="scientific">Coprococcus comes ATCC 27758</name>
    <dbReference type="NCBI Taxonomy" id="470146"/>
    <lineage>
        <taxon>Bacteria</taxon>
        <taxon>Bacillati</taxon>
        <taxon>Bacillota</taxon>
        <taxon>Clostridia</taxon>
        <taxon>Lachnospirales</taxon>
        <taxon>Lachnospiraceae</taxon>
        <taxon>Coprococcus</taxon>
    </lineage>
</organism>
<dbReference type="AlphaFoldDB" id="C0B6Y3"/>
<dbReference type="Proteomes" id="UP000003793">
    <property type="component" value="Unassembled WGS sequence"/>
</dbReference>